<dbReference type="InterPro" id="IPR007197">
    <property type="entry name" value="rSAM"/>
</dbReference>
<evidence type="ECO:0000256" key="1">
    <source>
        <dbReference type="ARBA" id="ARBA00001352"/>
    </source>
</evidence>
<reference evidence="15 16" key="1">
    <citation type="submission" date="2023-09" db="EMBL/GenBank/DDBJ databases">
        <authorList>
            <person name="Rey-Velasco X."/>
        </authorList>
    </citation>
    <scope>NUCLEOTIDE SEQUENCE [LARGE SCALE GENOMIC DNA]</scope>
    <source>
        <strain evidence="15 16">P117</strain>
    </source>
</reference>
<evidence type="ECO:0000256" key="11">
    <source>
        <dbReference type="ARBA" id="ARBA00023014"/>
    </source>
</evidence>
<dbReference type="SUPFAM" id="SSF102114">
    <property type="entry name" value="Radical SAM enzymes"/>
    <property type="match status" value="1"/>
</dbReference>
<comment type="caution">
    <text evidence="15">The sequence shown here is derived from an EMBL/GenBank/DDBJ whole genome shotgun (WGS) entry which is preliminary data.</text>
</comment>
<dbReference type="SFLD" id="SFLDF00314">
    <property type="entry name" value="L-lysine_2_3-aminomutase_(yjeK"/>
    <property type="match status" value="1"/>
</dbReference>
<keyword evidence="9" id="KW-0663">Pyridoxal phosphate</keyword>
<sequence length="348" mass="39803">MQMIPKKTLTVEPHWQKELANCFTTIESLAEYLQLPALSTQNIEQHSKARRLFPMRVPRPFADLMEIGNWDDPLLKQVLPSSSEFITAKGFVDDPLEEQSNQQTGLIHKYKSRVLLILKGACAVNCRYCFRRHFPYKDNHLRKSDIDNIFHYIQKDTSLNEVILSGGDPLMANNKALQNIVEQLHTLDHIKRLRIHTRLPVVIPQRIDDGFLALLQHIQDRNKQLKVILVFHINHANEIGQALRQKCELLKAHGVLLLNQSVLLKNINDNEDTLCELSENLIDAGILPYYLHMFDPVKGASHFDVSRHKATTLIAEMIKRLPGFLVPKLVKEIPGQPGKTPIDLGLEP</sequence>
<evidence type="ECO:0000259" key="14">
    <source>
        <dbReference type="PROSITE" id="PS51918"/>
    </source>
</evidence>
<evidence type="ECO:0000256" key="5">
    <source>
        <dbReference type="ARBA" id="ARBA00022363"/>
    </source>
</evidence>
<dbReference type="InterPro" id="IPR058240">
    <property type="entry name" value="rSAM_sf"/>
</dbReference>
<evidence type="ECO:0000256" key="2">
    <source>
        <dbReference type="ARBA" id="ARBA00001933"/>
    </source>
</evidence>
<proteinExistence type="inferred from homology"/>
<keyword evidence="7" id="KW-0949">S-adenosyl-L-methionine</keyword>
<dbReference type="CDD" id="cd01335">
    <property type="entry name" value="Radical_SAM"/>
    <property type="match status" value="1"/>
</dbReference>
<comment type="cofactor">
    <cofactor evidence="2">
        <name>pyridoxal 5'-phosphate</name>
        <dbReference type="ChEBI" id="CHEBI:597326"/>
    </cofactor>
</comment>
<dbReference type="PANTHER" id="PTHR30538:SF1">
    <property type="entry name" value="L-LYSINE 2,3-AMINOMUTASE"/>
    <property type="match status" value="1"/>
</dbReference>
<comment type="cofactor">
    <cofactor evidence="3">
        <name>[4Fe-4S] cluster</name>
        <dbReference type="ChEBI" id="CHEBI:49883"/>
    </cofactor>
</comment>
<evidence type="ECO:0000256" key="9">
    <source>
        <dbReference type="ARBA" id="ARBA00022898"/>
    </source>
</evidence>
<protein>
    <recommendedName>
        <fullName evidence="5">L-lysine 2,3-aminomutase</fullName>
    </recommendedName>
    <alternativeName>
        <fullName evidence="13">EF-P post-translational modification enzyme B</fullName>
    </alternativeName>
</protein>
<accession>A0ABU2ZL74</accession>
<evidence type="ECO:0000256" key="7">
    <source>
        <dbReference type="ARBA" id="ARBA00022691"/>
    </source>
</evidence>
<evidence type="ECO:0000256" key="6">
    <source>
        <dbReference type="ARBA" id="ARBA00022485"/>
    </source>
</evidence>
<dbReference type="RefSeq" id="WP_311366892.1">
    <property type="nucleotide sequence ID" value="NZ_JAVRHX010000001.1"/>
</dbReference>
<keyword evidence="8" id="KW-0479">Metal-binding</keyword>
<dbReference type="Proteomes" id="UP001253545">
    <property type="component" value="Unassembled WGS sequence"/>
</dbReference>
<dbReference type="Gene3D" id="3.20.20.70">
    <property type="entry name" value="Aldolase class I"/>
    <property type="match status" value="1"/>
</dbReference>
<dbReference type="PIRSF" id="PIRSF004911">
    <property type="entry name" value="DUF160"/>
    <property type="match status" value="1"/>
</dbReference>
<keyword evidence="10" id="KW-0408">Iron</keyword>
<dbReference type="SFLD" id="SFLDG01070">
    <property type="entry name" value="PLP-dependent"/>
    <property type="match status" value="1"/>
</dbReference>
<comment type="similarity">
    <text evidence="4">Belongs to the radical SAM superfamily. KamA family.</text>
</comment>
<evidence type="ECO:0000256" key="10">
    <source>
        <dbReference type="ARBA" id="ARBA00023004"/>
    </source>
</evidence>
<keyword evidence="16" id="KW-1185">Reference proteome</keyword>
<dbReference type="InterPro" id="IPR022462">
    <property type="entry name" value="EpmB"/>
</dbReference>
<organism evidence="15 16">
    <name type="scientific">Glaciecola petra</name>
    <dbReference type="NCBI Taxonomy" id="3075602"/>
    <lineage>
        <taxon>Bacteria</taxon>
        <taxon>Pseudomonadati</taxon>
        <taxon>Pseudomonadota</taxon>
        <taxon>Gammaproteobacteria</taxon>
        <taxon>Alteromonadales</taxon>
        <taxon>Alteromonadaceae</taxon>
        <taxon>Glaciecola</taxon>
    </lineage>
</organism>
<dbReference type="NCBIfam" id="TIGR03821">
    <property type="entry name" value="EFP_modif_epmB"/>
    <property type="match status" value="1"/>
</dbReference>
<dbReference type="PROSITE" id="PS51918">
    <property type="entry name" value="RADICAL_SAM"/>
    <property type="match status" value="1"/>
</dbReference>
<keyword evidence="6" id="KW-0004">4Fe-4S</keyword>
<evidence type="ECO:0000256" key="8">
    <source>
        <dbReference type="ARBA" id="ARBA00022723"/>
    </source>
</evidence>
<feature type="domain" description="Radical SAM core" evidence="14">
    <location>
        <begin position="108"/>
        <end position="336"/>
    </location>
</feature>
<dbReference type="EMBL" id="JAVRHX010000001">
    <property type="protein sequence ID" value="MDT0593371.1"/>
    <property type="molecule type" value="Genomic_DNA"/>
</dbReference>
<evidence type="ECO:0000256" key="4">
    <source>
        <dbReference type="ARBA" id="ARBA00008703"/>
    </source>
</evidence>
<evidence type="ECO:0000313" key="16">
    <source>
        <dbReference type="Proteomes" id="UP001253545"/>
    </source>
</evidence>
<dbReference type="InterPro" id="IPR003739">
    <property type="entry name" value="Lys_aminomutase/Glu_NH3_mut"/>
</dbReference>
<dbReference type="PANTHER" id="PTHR30538">
    <property type="entry name" value="LYSINE 2,3-AMINOMUTASE-RELATED"/>
    <property type="match status" value="1"/>
</dbReference>
<evidence type="ECO:0000256" key="3">
    <source>
        <dbReference type="ARBA" id="ARBA00001966"/>
    </source>
</evidence>
<dbReference type="Pfam" id="PF04055">
    <property type="entry name" value="Radical_SAM"/>
    <property type="match status" value="1"/>
</dbReference>
<dbReference type="SFLD" id="SFLDS00029">
    <property type="entry name" value="Radical_SAM"/>
    <property type="match status" value="1"/>
</dbReference>
<keyword evidence="11" id="KW-0411">Iron-sulfur</keyword>
<dbReference type="InterPro" id="IPR013785">
    <property type="entry name" value="Aldolase_TIM"/>
</dbReference>
<comment type="catalytic activity">
    <reaction evidence="1">
        <text>L-lysine = D-beta-lysine</text>
        <dbReference type="Rhea" id="RHEA:44148"/>
        <dbReference type="ChEBI" id="CHEBI:32551"/>
        <dbReference type="ChEBI" id="CHEBI:84138"/>
    </reaction>
</comment>
<evidence type="ECO:0000256" key="13">
    <source>
        <dbReference type="ARBA" id="ARBA00030756"/>
    </source>
</evidence>
<name>A0ABU2ZL74_9ALTE</name>
<gene>
    <name evidence="15" type="primary">epmB</name>
    <name evidence="15" type="ORF">RM552_00770</name>
</gene>
<evidence type="ECO:0000256" key="12">
    <source>
        <dbReference type="ARBA" id="ARBA00023235"/>
    </source>
</evidence>
<dbReference type="NCBIfam" id="TIGR00238">
    <property type="entry name" value="KamA family radical SAM protein"/>
    <property type="match status" value="1"/>
</dbReference>
<keyword evidence="12" id="KW-0413">Isomerase</keyword>
<evidence type="ECO:0000313" key="15">
    <source>
        <dbReference type="EMBL" id="MDT0593371.1"/>
    </source>
</evidence>